<dbReference type="STRING" id="1302689.RG47T_5151"/>
<keyword evidence="2" id="KW-0238">DNA-binding</keyword>
<dbReference type="SUPFAM" id="SSF51215">
    <property type="entry name" value="Regulatory protein AraC"/>
    <property type="match status" value="1"/>
</dbReference>
<evidence type="ECO:0000256" key="1">
    <source>
        <dbReference type="ARBA" id="ARBA00023015"/>
    </source>
</evidence>
<dbReference type="PANTHER" id="PTHR43280">
    <property type="entry name" value="ARAC-FAMILY TRANSCRIPTIONAL REGULATOR"/>
    <property type="match status" value="1"/>
</dbReference>
<gene>
    <name evidence="5" type="ORF">RG47T_5151</name>
</gene>
<keyword evidence="1" id="KW-0805">Transcription regulation</keyword>
<dbReference type="InterPro" id="IPR037923">
    <property type="entry name" value="HTH-like"/>
</dbReference>
<accession>A0A1Q6A6R6</accession>
<dbReference type="EMBL" id="MPPL01000001">
    <property type="protein sequence ID" value="OKS89666.1"/>
    <property type="molecule type" value="Genomic_DNA"/>
</dbReference>
<proteinExistence type="predicted"/>
<dbReference type="SMART" id="SM00342">
    <property type="entry name" value="HTH_ARAC"/>
    <property type="match status" value="1"/>
</dbReference>
<name>A0A1Q6A6R6_9SPHI</name>
<keyword evidence="6" id="KW-1185">Reference proteome</keyword>
<comment type="caution">
    <text evidence="5">The sequence shown here is derived from an EMBL/GenBank/DDBJ whole genome shotgun (WGS) entry which is preliminary data.</text>
</comment>
<dbReference type="AlphaFoldDB" id="A0A1Q6A6R6"/>
<reference evidence="5 6" key="1">
    <citation type="submission" date="2016-11" db="EMBL/GenBank/DDBJ databases">
        <title>Whole Genome Sequencing of Mucilaginibacter polytrichastri RG4-7(T) isolated from the moss sample.</title>
        <authorList>
            <person name="Li Y."/>
        </authorList>
    </citation>
    <scope>NUCLEOTIDE SEQUENCE [LARGE SCALE GENOMIC DNA]</scope>
    <source>
        <strain evidence="5 6">RG4-7</strain>
    </source>
</reference>
<dbReference type="InterPro" id="IPR009057">
    <property type="entry name" value="Homeodomain-like_sf"/>
</dbReference>
<evidence type="ECO:0000256" key="3">
    <source>
        <dbReference type="ARBA" id="ARBA00023163"/>
    </source>
</evidence>
<dbReference type="InterPro" id="IPR018060">
    <property type="entry name" value="HTH_AraC"/>
</dbReference>
<organism evidence="5 6">
    <name type="scientific">Mucilaginibacter polytrichastri</name>
    <dbReference type="NCBI Taxonomy" id="1302689"/>
    <lineage>
        <taxon>Bacteria</taxon>
        <taxon>Pseudomonadati</taxon>
        <taxon>Bacteroidota</taxon>
        <taxon>Sphingobacteriia</taxon>
        <taxon>Sphingobacteriales</taxon>
        <taxon>Sphingobacteriaceae</taxon>
        <taxon>Mucilaginibacter</taxon>
    </lineage>
</organism>
<evidence type="ECO:0000259" key="4">
    <source>
        <dbReference type="PROSITE" id="PS01124"/>
    </source>
</evidence>
<dbReference type="InterPro" id="IPR003313">
    <property type="entry name" value="AraC-bd"/>
</dbReference>
<sequence>MVFALLSGQNLQSKLICYVYFMQEIDPLRNFPQQNSKLSIRIISPSFGHLPPEISDKFGLTQRKTYYFFLFMIDGLTRHGVDLEQFEISDNELLFVLPHQIHDLPTSKHGNDYYKLGFDEDCLSRLPKQYLFLTNPFNTQKIAFSLPAAKRLKSIFEILLDLLSTPETDPELILAHLHSLLTEINTAYFSADKSPADDKLSKYIGFKLFVEDKLTDQLTINGIAENLALNTNSLYSIVKHYSGLSPKEFITKRLILEAKRRIYYSESSIKELAFGLGFNDPEYFSRLFKKSTGKTINTFIQDLSGN</sequence>
<dbReference type="Proteomes" id="UP000186720">
    <property type="component" value="Unassembled WGS sequence"/>
</dbReference>
<dbReference type="SUPFAM" id="SSF46689">
    <property type="entry name" value="Homeodomain-like"/>
    <property type="match status" value="1"/>
</dbReference>
<dbReference type="GO" id="GO:0003700">
    <property type="term" value="F:DNA-binding transcription factor activity"/>
    <property type="evidence" value="ECO:0007669"/>
    <property type="project" value="InterPro"/>
</dbReference>
<evidence type="ECO:0000313" key="5">
    <source>
        <dbReference type="EMBL" id="OKS89666.1"/>
    </source>
</evidence>
<dbReference type="PANTHER" id="PTHR43280:SF32">
    <property type="entry name" value="TRANSCRIPTIONAL REGULATORY PROTEIN"/>
    <property type="match status" value="1"/>
</dbReference>
<feature type="domain" description="HTH araC/xylS-type" evidence="4">
    <location>
        <begin position="204"/>
        <end position="302"/>
    </location>
</feature>
<dbReference type="Pfam" id="PF12833">
    <property type="entry name" value="HTH_18"/>
    <property type="match status" value="1"/>
</dbReference>
<evidence type="ECO:0000256" key="2">
    <source>
        <dbReference type="ARBA" id="ARBA00023125"/>
    </source>
</evidence>
<dbReference type="PROSITE" id="PS01124">
    <property type="entry name" value="HTH_ARAC_FAMILY_2"/>
    <property type="match status" value="1"/>
</dbReference>
<dbReference type="GO" id="GO:0043565">
    <property type="term" value="F:sequence-specific DNA binding"/>
    <property type="evidence" value="ECO:0007669"/>
    <property type="project" value="InterPro"/>
</dbReference>
<dbReference type="Gene3D" id="1.10.10.60">
    <property type="entry name" value="Homeodomain-like"/>
    <property type="match status" value="1"/>
</dbReference>
<dbReference type="Pfam" id="PF02311">
    <property type="entry name" value="AraC_binding"/>
    <property type="match status" value="1"/>
</dbReference>
<protein>
    <recommendedName>
        <fullName evidence="4">HTH araC/xylS-type domain-containing protein</fullName>
    </recommendedName>
</protein>
<keyword evidence="3" id="KW-0804">Transcription</keyword>
<evidence type="ECO:0000313" key="6">
    <source>
        <dbReference type="Proteomes" id="UP000186720"/>
    </source>
</evidence>